<dbReference type="eggNOG" id="COG0456">
    <property type="taxonomic scope" value="Bacteria"/>
</dbReference>
<dbReference type="EMBL" id="AZDZ01000008">
    <property type="protein sequence ID" value="KRK80133.1"/>
    <property type="molecule type" value="Genomic_DNA"/>
</dbReference>
<protein>
    <recommendedName>
        <fullName evidence="1">N-acetyltransferase domain-containing protein</fullName>
    </recommendedName>
</protein>
<dbReference type="InterPro" id="IPR000182">
    <property type="entry name" value="GNAT_dom"/>
</dbReference>
<keyword evidence="3" id="KW-1185">Reference proteome</keyword>
<evidence type="ECO:0000313" key="3">
    <source>
        <dbReference type="Proteomes" id="UP000051248"/>
    </source>
</evidence>
<evidence type="ECO:0000313" key="2">
    <source>
        <dbReference type="EMBL" id="KRK80133.1"/>
    </source>
</evidence>
<name>A0A0R1K974_9LACO</name>
<dbReference type="InterPro" id="IPR016181">
    <property type="entry name" value="Acyl_CoA_acyltransferase"/>
</dbReference>
<dbReference type="CDD" id="cd04301">
    <property type="entry name" value="NAT_SF"/>
    <property type="match status" value="1"/>
</dbReference>
<dbReference type="PATRIC" id="fig|1423775.4.peg.11"/>
<accession>A0A0R1K974</accession>
<dbReference type="Gene3D" id="3.40.630.30">
    <property type="match status" value="1"/>
</dbReference>
<reference evidence="2 3" key="1">
    <citation type="journal article" date="2015" name="Genome Announc.">
        <title>Expanding the biotechnology potential of lactobacilli through comparative genomics of 213 strains and associated genera.</title>
        <authorList>
            <person name="Sun Z."/>
            <person name="Harris H.M."/>
            <person name="McCann A."/>
            <person name="Guo C."/>
            <person name="Argimon S."/>
            <person name="Zhang W."/>
            <person name="Yang X."/>
            <person name="Jeffery I.B."/>
            <person name="Cooney J.C."/>
            <person name="Kagawa T.F."/>
            <person name="Liu W."/>
            <person name="Song Y."/>
            <person name="Salvetti E."/>
            <person name="Wrobel A."/>
            <person name="Rasinkangas P."/>
            <person name="Parkhill J."/>
            <person name="Rea M.C."/>
            <person name="O'Sullivan O."/>
            <person name="Ritari J."/>
            <person name="Douillard F.P."/>
            <person name="Paul Ross R."/>
            <person name="Yang R."/>
            <person name="Briner A.E."/>
            <person name="Felis G.E."/>
            <person name="de Vos W.M."/>
            <person name="Barrangou R."/>
            <person name="Klaenhammer T.R."/>
            <person name="Caufield P.W."/>
            <person name="Cui Y."/>
            <person name="Zhang H."/>
            <person name="O'Toole P.W."/>
        </authorList>
    </citation>
    <scope>NUCLEOTIDE SEQUENCE [LARGE SCALE GENOMIC DNA]</scope>
    <source>
        <strain evidence="2 3">DSM 19682</strain>
    </source>
</reference>
<comment type="caution">
    <text evidence="2">The sequence shown here is derived from an EMBL/GenBank/DDBJ whole genome shotgun (WGS) entry which is preliminary data.</text>
</comment>
<dbReference type="STRING" id="1423775.FD03_GL000012"/>
<dbReference type="OrthoDB" id="3256225at2"/>
<dbReference type="GO" id="GO:0016747">
    <property type="term" value="F:acyltransferase activity, transferring groups other than amino-acyl groups"/>
    <property type="evidence" value="ECO:0007669"/>
    <property type="project" value="InterPro"/>
</dbReference>
<dbReference type="Proteomes" id="UP000051248">
    <property type="component" value="Unassembled WGS sequence"/>
</dbReference>
<evidence type="ECO:0000259" key="1">
    <source>
        <dbReference type="PROSITE" id="PS51186"/>
    </source>
</evidence>
<organism evidence="2 3">
    <name type="scientific">Companilactobacillus nodensis DSM 19682 = JCM 14932 = NBRC 107160</name>
    <dbReference type="NCBI Taxonomy" id="1423775"/>
    <lineage>
        <taxon>Bacteria</taxon>
        <taxon>Bacillati</taxon>
        <taxon>Bacillota</taxon>
        <taxon>Bacilli</taxon>
        <taxon>Lactobacillales</taxon>
        <taxon>Lactobacillaceae</taxon>
        <taxon>Companilactobacillus</taxon>
    </lineage>
</organism>
<feature type="domain" description="N-acetyltransferase" evidence="1">
    <location>
        <begin position="40"/>
        <end position="246"/>
    </location>
</feature>
<sequence length="249" mass="29491">MSYQSSSQIKKIRIAIFSNPFLVRLKVFYVIYCIRRKQLAEYRKTTIEDLEEIAELETEAFFDYPLYWDVLRKKFKNNAEYRKFLKLILMIELTVDLKRGNGYVGVVNDEIVSVALFHSLDDKKISMLEYFQAGATRLLPYFIRFNLWSYLKKMDQAESKSVEFSEINTYYLSILAVNPKYQDRHLGSEMIQKCVLPSIKQNGVRRVTLMTNTKPNCYFYEKNGFSVASHIQLQFGHKVVKNWSFQRLL</sequence>
<dbReference type="SUPFAM" id="SSF55729">
    <property type="entry name" value="Acyl-CoA N-acyltransferases (Nat)"/>
    <property type="match status" value="1"/>
</dbReference>
<proteinExistence type="predicted"/>
<gene>
    <name evidence="2" type="ORF">FD03_GL000012</name>
</gene>
<dbReference type="AlphaFoldDB" id="A0A0R1K974"/>
<dbReference type="PROSITE" id="PS51186">
    <property type="entry name" value="GNAT"/>
    <property type="match status" value="1"/>
</dbReference>
<dbReference type="Pfam" id="PF13508">
    <property type="entry name" value="Acetyltransf_7"/>
    <property type="match status" value="1"/>
</dbReference>